<accession>A0AAD5QL23</accession>
<keyword evidence="3" id="KW-1185">Reference proteome</keyword>
<keyword evidence="1" id="KW-0175">Coiled coil</keyword>
<dbReference type="AlphaFoldDB" id="A0AAD5QL23"/>
<feature type="coiled-coil region" evidence="1">
    <location>
        <begin position="184"/>
        <end position="218"/>
    </location>
</feature>
<name>A0AAD5QL23_PARTN</name>
<organism evidence="2 3">
    <name type="scientific">Parelaphostrongylus tenuis</name>
    <name type="common">Meningeal worm</name>
    <dbReference type="NCBI Taxonomy" id="148309"/>
    <lineage>
        <taxon>Eukaryota</taxon>
        <taxon>Metazoa</taxon>
        <taxon>Ecdysozoa</taxon>
        <taxon>Nematoda</taxon>
        <taxon>Chromadorea</taxon>
        <taxon>Rhabditida</taxon>
        <taxon>Rhabditina</taxon>
        <taxon>Rhabditomorpha</taxon>
        <taxon>Strongyloidea</taxon>
        <taxon>Metastrongylidae</taxon>
        <taxon>Parelaphostrongylus</taxon>
    </lineage>
</organism>
<comment type="caution">
    <text evidence="2">The sequence shown here is derived from an EMBL/GenBank/DDBJ whole genome shotgun (WGS) entry which is preliminary data.</text>
</comment>
<reference evidence="2" key="1">
    <citation type="submission" date="2021-06" db="EMBL/GenBank/DDBJ databases">
        <title>Parelaphostrongylus tenuis whole genome reference sequence.</title>
        <authorList>
            <person name="Garwood T.J."/>
            <person name="Larsen P.A."/>
            <person name="Fountain-Jones N.M."/>
            <person name="Garbe J.R."/>
            <person name="Macchietto M.G."/>
            <person name="Kania S.A."/>
            <person name="Gerhold R.W."/>
            <person name="Richards J.E."/>
            <person name="Wolf T.M."/>
        </authorList>
    </citation>
    <scope>NUCLEOTIDE SEQUENCE</scope>
    <source>
        <strain evidence="2">MNPRO001-30</strain>
        <tissue evidence="2">Meninges</tissue>
    </source>
</reference>
<evidence type="ECO:0000256" key="1">
    <source>
        <dbReference type="SAM" id="Coils"/>
    </source>
</evidence>
<protein>
    <submittedName>
        <fullName evidence="2">Uncharacterized protein</fullName>
    </submittedName>
</protein>
<dbReference type="EMBL" id="JAHQIW010000902">
    <property type="protein sequence ID" value="KAJ1350636.1"/>
    <property type="molecule type" value="Genomic_DNA"/>
</dbReference>
<dbReference type="Proteomes" id="UP001196413">
    <property type="component" value="Unassembled WGS sequence"/>
</dbReference>
<sequence length="238" mass="27591">MQQGTSQIEIILEPKWILIKMIALDPTLAFSERCNTFWRMLQWFLCIVIVGATVIQPQTKIPCGLPPFVTKLPQKQADQLKEVWANYQNGSACENEQKMTFDIVGNLSKAERTAVFELDPEERVDDQFDTDPYFIKILSPDVKKGFDAIWMNDDLPVDDKQKKLTEYAEENFNEEQLKSFGVWMAEILKARKEFDERIEKLSSEAKEIYVKLAKIRDDETSLLKSLTPELQNELYGLI</sequence>
<evidence type="ECO:0000313" key="3">
    <source>
        <dbReference type="Proteomes" id="UP001196413"/>
    </source>
</evidence>
<evidence type="ECO:0000313" key="2">
    <source>
        <dbReference type="EMBL" id="KAJ1350636.1"/>
    </source>
</evidence>
<gene>
    <name evidence="2" type="ORF">KIN20_006468</name>
</gene>
<proteinExistence type="predicted"/>